<keyword evidence="4" id="KW-1185">Reference proteome</keyword>
<sequence>MTLFSNLLEECMEIFMDDFSVFGPFFDKCLSNLNLVLKRCRDTNLVLNWEKCQFMIKECIVLGHKVSQGSYYKATLPHQGGSYYKATLSHQGGSYYKATLPCVSFYRRFVKNFPKIAKPMTNLLAKDVELKFSDAYLKAFELLKEKLTSALVVEAPDQTSPFELMCNSIDTIVGAMLGQRKDKVFHTIYYASRTLNEAQRNYTTTEKELLVVQESSNKIWCDTQSGHTVPPLN</sequence>
<proteinExistence type="predicted"/>
<dbReference type="SUPFAM" id="SSF56672">
    <property type="entry name" value="DNA/RNA polymerases"/>
    <property type="match status" value="1"/>
</dbReference>
<dbReference type="InterPro" id="IPR043128">
    <property type="entry name" value="Rev_trsase/Diguanyl_cyclase"/>
</dbReference>
<dbReference type="Proteomes" id="UP000257109">
    <property type="component" value="Unassembled WGS sequence"/>
</dbReference>
<dbReference type="AlphaFoldDB" id="A0A371GSE9"/>
<dbReference type="GO" id="GO:0003824">
    <property type="term" value="F:catalytic activity"/>
    <property type="evidence" value="ECO:0007669"/>
    <property type="project" value="UniProtKB-KW"/>
</dbReference>
<evidence type="ECO:0000313" key="3">
    <source>
        <dbReference type="EMBL" id="RDX93471.1"/>
    </source>
</evidence>
<dbReference type="EMBL" id="QJKJ01004601">
    <property type="protein sequence ID" value="RDX93471.1"/>
    <property type="molecule type" value="Genomic_DNA"/>
</dbReference>
<dbReference type="InterPro" id="IPR043502">
    <property type="entry name" value="DNA/RNA_pol_sf"/>
</dbReference>
<gene>
    <name evidence="3" type="primary">pol</name>
    <name evidence="3" type="ORF">CR513_24257</name>
</gene>
<dbReference type="PANTHER" id="PTHR37984">
    <property type="entry name" value="PROTEIN CBG26694"/>
    <property type="match status" value="1"/>
</dbReference>
<dbReference type="STRING" id="157652.A0A371GSE9"/>
<name>A0A371GSE9_MUCPR</name>
<feature type="domain" description="Reverse transcriptase/retrotransposon-derived protein RNase H-like" evidence="2">
    <location>
        <begin position="134"/>
        <end position="221"/>
    </location>
</feature>
<accession>A0A371GSE9</accession>
<dbReference type="Pfam" id="PF17919">
    <property type="entry name" value="RT_RNaseH_2"/>
    <property type="match status" value="1"/>
</dbReference>
<dbReference type="PANTHER" id="PTHR37984:SF5">
    <property type="entry name" value="PROTEIN NYNRIN-LIKE"/>
    <property type="match status" value="1"/>
</dbReference>
<feature type="non-terminal residue" evidence="3">
    <location>
        <position position="1"/>
    </location>
</feature>
<evidence type="ECO:0000256" key="1">
    <source>
        <dbReference type="ARBA" id="ARBA00023268"/>
    </source>
</evidence>
<keyword evidence="1" id="KW-0511">Multifunctional enzyme</keyword>
<dbReference type="Gene3D" id="3.30.70.270">
    <property type="match status" value="2"/>
</dbReference>
<organism evidence="3 4">
    <name type="scientific">Mucuna pruriens</name>
    <name type="common">Velvet bean</name>
    <name type="synonym">Dolichos pruriens</name>
    <dbReference type="NCBI Taxonomy" id="157652"/>
    <lineage>
        <taxon>Eukaryota</taxon>
        <taxon>Viridiplantae</taxon>
        <taxon>Streptophyta</taxon>
        <taxon>Embryophyta</taxon>
        <taxon>Tracheophyta</taxon>
        <taxon>Spermatophyta</taxon>
        <taxon>Magnoliopsida</taxon>
        <taxon>eudicotyledons</taxon>
        <taxon>Gunneridae</taxon>
        <taxon>Pentapetalae</taxon>
        <taxon>rosids</taxon>
        <taxon>fabids</taxon>
        <taxon>Fabales</taxon>
        <taxon>Fabaceae</taxon>
        <taxon>Papilionoideae</taxon>
        <taxon>50 kb inversion clade</taxon>
        <taxon>NPAAA clade</taxon>
        <taxon>indigoferoid/millettioid clade</taxon>
        <taxon>Phaseoleae</taxon>
        <taxon>Mucuna</taxon>
    </lineage>
</organism>
<reference evidence="3" key="1">
    <citation type="submission" date="2018-05" db="EMBL/GenBank/DDBJ databases">
        <title>Draft genome of Mucuna pruriens seed.</title>
        <authorList>
            <person name="Nnadi N.E."/>
            <person name="Vos R."/>
            <person name="Hasami M.H."/>
            <person name="Devisetty U.K."/>
            <person name="Aguiy J.C."/>
        </authorList>
    </citation>
    <scope>NUCLEOTIDE SEQUENCE [LARGE SCALE GENOMIC DNA]</scope>
    <source>
        <strain evidence="3">JCA_2017</strain>
    </source>
</reference>
<dbReference type="InterPro" id="IPR050951">
    <property type="entry name" value="Retrovirus_Pol_polyprotein"/>
</dbReference>
<comment type="caution">
    <text evidence="3">The sequence shown here is derived from an EMBL/GenBank/DDBJ whole genome shotgun (WGS) entry which is preliminary data.</text>
</comment>
<protein>
    <submittedName>
        <fullName evidence="3">Retrovirus-related Pol polyprotein from transposon 17.6</fullName>
    </submittedName>
</protein>
<evidence type="ECO:0000259" key="2">
    <source>
        <dbReference type="Pfam" id="PF17919"/>
    </source>
</evidence>
<evidence type="ECO:0000313" key="4">
    <source>
        <dbReference type="Proteomes" id="UP000257109"/>
    </source>
</evidence>
<dbReference type="InterPro" id="IPR041577">
    <property type="entry name" value="RT_RNaseH_2"/>
</dbReference>
<dbReference type="OrthoDB" id="1733993at2759"/>